<accession>A0A023AZZ7</accession>
<sequence>MKVTIKAEELNYAIYRHLLENGYHHSAYLFQQEAQIPNTLTQGQIPQAQDTGLARKGKTINNFPPHCLITLIHKALLYLWVEYHTDAVTGELNTCESSFSLFKPHVCRKVAAAGKKAVKKAPPGRGRRAAKEEFSLDTSAGLTVLKGGDIVMHADPPDAQSQATFPCLAPDHKHVLVWWANDANRTGDCALYTLEGEPVDLPSTAKQLLGVRVLQWTAPSAFKITIAGRRADVTLDFRDIDGTWQQS</sequence>
<dbReference type="AlphaFoldDB" id="A0A023AZZ7"/>
<dbReference type="GeneID" id="22915113"/>
<evidence type="ECO:0000313" key="2">
    <source>
        <dbReference type="Proteomes" id="UP000019763"/>
    </source>
</evidence>
<dbReference type="Pfam" id="PF08513">
    <property type="entry name" value="LisH"/>
    <property type="match status" value="1"/>
</dbReference>
<keyword evidence="2" id="KW-1185">Reference proteome</keyword>
<evidence type="ECO:0000313" key="1">
    <source>
        <dbReference type="EMBL" id="EZG44716.1"/>
    </source>
</evidence>
<comment type="caution">
    <text evidence="1">The sequence shown here is derived from an EMBL/GenBank/DDBJ whole genome shotgun (WGS) entry which is preliminary data.</text>
</comment>
<dbReference type="Gene3D" id="1.20.960.30">
    <property type="match status" value="1"/>
</dbReference>
<name>A0A023AZZ7_GRENI</name>
<gene>
    <name evidence="1" type="ORF">GNI_144520</name>
</gene>
<dbReference type="SMART" id="SM00667">
    <property type="entry name" value="LisH"/>
    <property type="match status" value="1"/>
</dbReference>
<organism evidence="1 2">
    <name type="scientific">Gregarina niphandrodes</name>
    <name type="common">Septate eugregarine</name>
    <dbReference type="NCBI Taxonomy" id="110365"/>
    <lineage>
        <taxon>Eukaryota</taxon>
        <taxon>Sar</taxon>
        <taxon>Alveolata</taxon>
        <taxon>Apicomplexa</taxon>
        <taxon>Conoidasida</taxon>
        <taxon>Gregarinasina</taxon>
        <taxon>Eugregarinorida</taxon>
        <taxon>Gregarinidae</taxon>
        <taxon>Gregarina</taxon>
    </lineage>
</organism>
<dbReference type="VEuPathDB" id="CryptoDB:GNI_144520"/>
<dbReference type="RefSeq" id="XP_011134136.1">
    <property type="nucleotide sequence ID" value="XM_011135834.1"/>
</dbReference>
<dbReference type="PROSITE" id="PS50896">
    <property type="entry name" value="LISH"/>
    <property type="match status" value="1"/>
</dbReference>
<protein>
    <submittedName>
        <fullName evidence="1">LisH</fullName>
    </submittedName>
</protein>
<proteinExistence type="predicted"/>
<dbReference type="InterPro" id="IPR006594">
    <property type="entry name" value="LisH"/>
</dbReference>
<dbReference type="OrthoDB" id="1367865at2759"/>
<dbReference type="Proteomes" id="UP000019763">
    <property type="component" value="Unassembled WGS sequence"/>
</dbReference>
<reference evidence="1" key="1">
    <citation type="submission" date="2013-12" db="EMBL/GenBank/DDBJ databases">
        <authorList>
            <person name="Omoto C.K."/>
            <person name="Sibley D."/>
            <person name="Venepally P."/>
            <person name="Hadjithomas M."/>
            <person name="Karamycheva S."/>
            <person name="Brunk B."/>
            <person name="Roos D."/>
            <person name="Caler E."/>
            <person name="Lorenzi H."/>
        </authorList>
    </citation>
    <scope>NUCLEOTIDE SEQUENCE</scope>
</reference>
<dbReference type="eggNOG" id="KOG0273">
    <property type="taxonomic scope" value="Eukaryota"/>
</dbReference>
<dbReference type="EMBL" id="AFNH02001069">
    <property type="protein sequence ID" value="EZG44716.1"/>
    <property type="molecule type" value="Genomic_DNA"/>
</dbReference>